<keyword evidence="2" id="KW-0472">Membrane</keyword>
<feature type="compositionally biased region" description="Low complexity" evidence="1">
    <location>
        <begin position="508"/>
        <end position="523"/>
    </location>
</feature>
<dbReference type="RefSeq" id="XP_012767516.1">
    <property type="nucleotide sequence ID" value="XM_012912062.1"/>
</dbReference>
<reference evidence="4" key="1">
    <citation type="submission" date="2014-06" db="EMBL/GenBank/DDBJ databases">
        <authorList>
            <person name="Aslett M."/>
            <person name="De Silva N."/>
        </authorList>
    </citation>
    <scope>NUCLEOTIDE SEQUENCE [LARGE SCALE GENOMIC DNA]</scope>
    <source>
        <strain evidence="4">Bond</strain>
    </source>
</reference>
<dbReference type="OMA" id="KCANTIA"/>
<feature type="transmembrane region" description="Helical" evidence="2">
    <location>
        <begin position="250"/>
        <end position="271"/>
    </location>
</feature>
<feature type="transmembrane region" description="Helical" evidence="2">
    <location>
        <begin position="1325"/>
        <end position="1344"/>
    </location>
</feature>
<sequence length="1784" mass="199249">MDKMANTVKYGRKTRKSIWYLTCFLVGLSALLFNVITSFESYVWMRHMGLSPLTVQGFWYFAKRIHCALSIILILLVLSNSVTKCVVMCLTWCIFVSYGLLSAYVYCNGMALKSSVMIKCLVAFCSLSSISLQSCFFFFIFNPYGGKSIYEALRCMLFFLLGSSSASLIPRIMTSCVTAFYGMRAEDVIQTLLLLKVMLYLFSAITFVSASLTAFLVHNNSESSCSEYLTLSVGKVFGLMFNSASMRRTFLCSFGWLMSPLCGIAASSFLFNVTVKEGRQIAILDNVIHLFIICVFVIYSFSRPFAAEIQEGENEGIQGNDVEQIERGTKRDETTVTSEIIDGDKDYHNPNARKPVRLFRTPQPWCLLPSGFWNVWEDEDNKDASYLTSCATIYSVLQTVNGSNMSAEGSDDANGCLITYKDVTEAKHRLLRLLSSFIASCDASSESMMHDVGKLAKENCSYNDLKSAMDRFVGQCSCIEHYSLCWKCDICVYKSDMAAEKTSVKPQASSTSAEETTERTSAANRSGGTPSHQMNPGSSHAVGAARDGTVSLSNFVSLAMNTVNCHMGRQLSNCMEKARSLASAIRQSPELSDDLDDTSILKAAENLDYFLEQFLFLLSYLHSVNEWIILCKSMDTILERCPPLVDMMIKRHDCCKQVNFVKECNANAKCGCSSIFMLAKCVQELHQVQCEIAVNILKRSSPHGSCRMPSVSHVRVLTLIVCFFDMIMSSDLAMDVGNCRCSVKEEGKNCACRFYCDTLDRLLSNWLNDVSSSMNYGDALLRETIHLLSKVIATNTLDFNEDTPNYMNALRRFVGIGRFAADFSSKIYMANYLLEEESALTAGMLAKISLDFNQLCQCDNKCHATRGEVKSESCNCFIRECNTCRKSDECAIDILGSLSSIGTPTNSGASECLTKSCESFSAITAKMEKICEAVADKLKCANTIASTVTNFVNKIGEATTSTSGMGQHPHKSQLCKVDSNNKDVARLLLYGCNIDGRSPDSHVCTDSSTVNCEKDNCKSLSCILKTFFTTVCGENADGSRTCKCKDKGSDGCCCMWKEGLCSVLCGCADELQKLLKKLGNGVADTGNESLLCRIKTLCNTVDCVRCHLTDIDSCTKELHSMYDQYHGQLSSVAAYMCNRFNVEAEHICALQKFLDENGTVYDSALKSITKVVESTSDLSKKHEDGIFKLDDQVNTLTSNMNKTCDRLQSLQNEVKVSLKGIDAEKRNFVITPTATQQFAFRRSLKVSKKACASLRNYIRYFDIAWFLCLGICYIYGRYYHSSNGGFYTTSRNYVLLLTIKGVVMFTSYALLLTTCRSYQGYMINISLLFGLLMAVFMSFVSQWWNYTLFIKEHAKPIDRWFRLLYPTSAYGTDLSPFTWDHGLSNMFRADMNYLKNIFTSNGSVIYNHDPFATLFDDYFSFSNKPISFFGLCAWTSFEKQLRNKLIDDADEDNFKGLLDYIAFKKASLVGLDFLFSGPVSNINKVPLDLLWSAWSMQEALTLERCVAYSILEIVYKDVYGELLAWMNSVVTEEGNHMLLDSFDAKERQTLAQEALWVPNVAERYVKAQQISSMNDLFRNSFLRKWSDHRAENAHMITSPGAGDSTSGVPEVESGLLFESYSLSSAVKTWRKSREEACDRLYGGSAACNNMVTSTADLIENYLSESGVGNKALSYGDLLKYVDTSRAPRIFASSANALEPVDNDSLTDVALENPIGHCQEEYATLYSQPTMLIPEHTASTQDEDLEVDNQGRYFVGFWLKHNGVALTIDDVKRLLSYISEETKSE</sequence>
<accession>A0A061DC51</accession>
<dbReference type="VEuPathDB" id="PiroplasmaDB:BBBOND_0204880"/>
<protein>
    <submittedName>
        <fullName evidence="3">Uncharacterized protein</fullName>
    </submittedName>
</protein>
<proteinExistence type="predicted"/>
<keyword evidence="4" id="KW-1185">Reference proteome</keyword>
<feature type="transmembrane region" description="Helical" evidence="2">
    <location>
        <begin position="18"/>
        <end position="37"/>
    </location>
</feature>
<feature type="compositionally biased region" description="Polar residues" evidence="1">
    <location>
        <begin position="524"/>
        <end position="538"/>
    </location>
</feature>
<dbReference type="KEGG" id="bbig:BBBOND_0204880"/>
<feature type="transmembrane region" description="Helical" evidence="2">
    <location>
        <begin position="85"/>
        <end position="104"/>
    </location>
</feature>
<name>A0A061DC51_BABBI</name>
<evidence type="ECO:0000256" key="1">
    <source>
        <dbReference type="SAM" id="MobiDB-lite"/>
    </source>
</evidence>
<gene>
    <name evidence="3" type="ORF">BBBOND_0204880</name>
</gene>
<keyword evidence="2" id="KW-1133">Transmembrane helix</keyword>
<feature type="transmembrane region" description="Helical" evidence="2">
    <location>
        <begin position="116"/>
        <end position="141"/>
    </location>
</feature>
<dbReference type="STRING" id="5866.A0A061DC51"/>
<keyword evidence="2" id="KW-0812">Transmembrane</keyword>
<dbReference type="GeneID" id="24563871"/>
<dbReference type="EMBL" id="LK391708">
    <property type="protein sequence ID" value="CDR95330.1"/>
    <property type="molecule type" value="Genomic_DNA"/>
</dbReference>
<feature type="region of interest" description="Disordered" evidence="1">
    <location>
        <begin position="502"/>
        <end position="543"/>
    </location>
</feature>
<feature type="transmembrane region" description="Helical" evidence="2">
    <location>
        <begin position="57"/>
        <end position="78"/>
    </location>
</feature>
<organism evidence="3 4">
    <name type="scientific">Babesia bigemina</name>
    <dbReference type="NCBI Taxonomy" id="5866"/>
    <lineage>
        <taxon>Eukaryota</taxon>
        <taxon>Sar</taxon>
        <taxon>Alveolata</taxon>
        <taxon>Apicomplexa</taxon>
        <taxon>Aconoidasida</taxon>
        <taxon>Piroplasmida</taxon>
        <taxon>Babesiidae</taxon>
        <taxon>Babesia</taxon>
    </lineage>
</organism>
<feature type="transmembrane region" description="Helical" evidence="2">
    <location>
        <begin position="1257"/>
        <end position="1278"/>
    </location>
</feature>
<evidence type="ECO:0000313" key="4">
    <source>
        <dbReference type="Proteomes" id="UP000033188"/>
    </source>
</evidence>
<feature type="transmembrane region" description="Helical" evidence="2">
    <location>
        <begin position="193"/>
        <end position="217"/>
    </location>
</feature>
<evidence type="ECO:0000256" key="2">
    <source>
        <dbReference type="SAM" id="Phobius"/>
    </source>
</evidence>
<dbReference type="OrthoDB" id="366110at2759"/>
<feature type="transmembrane region" description="Helical" evidence="2">
    <location>
        <begin position="283"/>
        <end position="301"/>
    </location>
</feature>
<feature type="transmembrane region" description="Helical" evidence="2">
    <location>
        <begin position="1293"/>
        <end position="1313"/>
    </location>
</feature>
<feature type="transmembrane region" description="Helical" evidence="2">
    <location>
        <begin position="153"/>
        <end position="173"/>
    </location>
</feature>
<dbReference type="Proteomes" id="UP000033188">
    <property type="component" value="Chromosome 2"/>
</dbReference>
<evidence type="ECO:0000313" key="3">
    <source>
        <dbReference type="EMBL" id="CDR95330.1"/>
    </source>
</evidence>